<accession>A0A919PDD6</accession>
<sequence length="117" mass="13183">MIDMSREDFEDAVRDGLDRIPDELAARMDNVVVLVEDDAPADDPELLGLYEGVPLTERGEFWAAGSLPDRITIFRRPTLAICEDRDEVAEEVAVTVVHEIAHHFGIDDERLHELGWA</sequence>
<dbReference type="EMBL" id="BONO01000012">
    <property type="protein sequence ID" value="GIG36532.1"/>
    <property type="molecule type" value="Genomic_DNA"/>
</dbReference>
<dbReference type="AlphaFoldDB" id="A0A919PDD6"/>
<evidence type="ECO:0000313" key="1">
    <source>
        <dbReference type="EMBL" id="GIG36532.1"/>
    </source>
</evidence>
<dbReference type="CDD" id="cd12952">
    <property type="entry name" value="MMP_ACEL2062"/>
    <property type="match status" value="1"/>
</dbReference>
<name>A0A919PDD6_9CELL</name>
<gene>
    <name evidence="1" type="ORF">Cpa01nite_19130</name>
</gene>
<reference evidence="1" key="1">
    <citation type="submission" date="2021-01" db="EMBL/GenBank/DDBJ databases">
        <title>Whole genome shotgun sequence of Cellulomonas pakistanensis NBRC 110800.</title>
        <authorList>
            <person name="Komaki H."/>
            <person name="Tamura T."/>
        </authorList>
    </citation>
    <scope>NUCLEOTIDE SEQUENCE</scope>
    <source>
        <strain evidence="1">NBRC 110800</strain>
    </source>
</reference>
<dbReference type="SUPFAM" id="SSF55486">
    <property type="entry name" value="Metalloproteases ('zincins'), catalytic domain"/>
    <property type="match status" value="1"/>
</dbReference>
<evidence type="ECO:0000313" key="2">
    <source>
        <dbReference type="Proteomes" id="UP000642125"/>
    </source>
</evidence>
<evidence type="ECO:0008006" key="3">
    <source>
        <dbReference type="Google" id="ProtNLM"/>
    </source>
</evidence>
<dbReference type="InterPro" id="IPR038555">
    <property type="entry name" value="Zincin_1_sf"/>
</dbReference>
<keyword evidence="2" id="KW-1185">Reference proteome</keyword>
<protein>
    <recommendedName>
        <fullName evidence="3">Zn-dependent protease</fullName>
    </recommendedName>
</protein>
<organism evidence="1 2">
    <name type="scientific">Cellulomonas pakistanensis</name>
    <dbReference type="NCBI Taxonomy" id="992287"/>
    <lineage>
        <taxon>Bacteria</taxon>
        <taxon>Bacillati</taxon>
        <taxon>Actinomycetota</taxon>
        <taxon>Actinomycetes</taxon>
        <taxon>Micrococcales</taxon>
        <taxon>Cellulomonadaceae</taxon>
        <taxon>Cellulomonas</taxon>
    </lineage>
</organism>
<dbReference type="InterPro" id="IPR010428">
    <property type="entry name" value="Zincin_1"/>
</dbReference>
<dbReference type="Gene3D" id="3.30.2010.20">
    <property type="match status" value="1"/>
</dbReference>
<dbReference type="Proteomes" id="UP000642125">
    <property type="component" value="Unassembled WGS sequence"/>
</dbReference>
<dbReference type="Pfam" id="PF06262">
    <property type="entry name" value="Zincin_1"/>
    <property type="match status" value="1"/>
</dbReference>
<proteinExistence type="predicted"/>
<comment type="caution">
    <text evidence="1">The sequence shown here is derived from an EMBL/GenBank/DDBJ whole genome shotgun (WGS) entry which is preliminary data.</text>
</comment>